<evidence type="ECO:0000313" key="5">
    <source>
        <dbReference type="Proteomes" id="UP001056384"/>
    </source>
</evidence>
<name>A0A9Q9AWR0_9PEZI</name>
<dbReference type="Pfam" id="PF03969">
    <property type="entry name" value="AFG1_ATPase"/>
    <property type="match status" value="2"/>
</dbReference>
<dbReference type="PANTHER" id="PTHR12169">
    <property type="entry name" value="ATPASE N2B"/>
    <property type="match status" value="1"/>
</dbReference>
<sequence length="437" mass="47951">MSKSALEAAYKNLLNRSRLRTDPHQQALVTRLASLQDELASTNEKPSFISGHDATTKGLYIYGSVGTGKSRIADLFAATLPTGITKRRIHFHEFMNDIHHRLHLARQSPSYSGDPLIQIGKTIREESRVLCFDEFQLTDIADAMIMSRLFGSIWREGGVMVSTSNRHPSGLYENGLNRDVVMPFIREVQRRCEVWEIGGREDYRMAAGAERVGRVETFFTDEKLFRERLDVALGGRKLSRVSLPVYGSRNMEVDTALARKDDSTATATTTASTSSPRKCDLISGSFAQFCEQSLGSADYHALCSSTSTIFLHGLRQFTSGEKDCVRRFITLIDLAYEKGARVVCYSKVPLQEIFVNIVPVDSKLKSKLAAGMRVKAGGGASSSMMSTFIGETEWSATGLAEASLATGGAGETDVGFAVGRAISRLYEMGSAGYGVRD</sequence>
<keyword evidence="5" id="KW-1185">Reference proteome</keyword>
<dbReference type="SUPFAM" id="SSF52540">
    <property type="entry name" value="P-loop containing nucleoside triphosphate hydrolases"/>
    <property type="match status" value="1"/>
</dbReference>
<gene>
    <name evidence="4" type="ORF">Slin15195_G066710</name>
</gene>
<dbReference type="EMBL" id="CP099422">
    <property type="protein sequence ID" value="USW53352.1"/>
    <property type="molecule type" value="Genomic_DNA"/>
</dbReference>
<proteinExistence type="inferred from homology"/>
<dbReference type="InterPro" id="IPR027417">
    <property type="entry name" value="P-loop_NTPase"/>
</dbReference>
<comment type="similarity">
    <text evidence="1">Belongs to the AFG1 ATPase family.</text>
</comment>
<protein>
    <submittedName>
        <fullName evidence="4">ATPase, AFG1, P-loop containing nucleoside triphosphate hydrolase</fullName>
    </submittedName>
</protein>
<dbReference type="OrthoDB" id="548867at2759"/>
<dbReference type="PANTHER" id="PTHR12169:SF6">
    <property type="entry name" value="AFG1-LIKE ATPASE"/>
    <property type="match status" value="1"/>
</dbReference>
<reference evidence="4" key="1">
    <citation type="submission" date="2022-06" db="EMBL/GenBank/DDBJ databases">
        <title>Complete genome sequences of two strains of the flax pathogen Septoria linicola.</title>
        <authorList>
            <person name="Lapalu N."/>
            <person name="Simon A."/>
            <person name="Demenou B."/>
            <person name="Paumier D."/>
            <person name="Guillot M.-P."/>
            <person name="Gout L."/>
            <person name="Valade R."/>
        </authorList>
    </citation>
    <scope>NUCLEOTIDE SEQUENCE</scope>
    <source>
        <strain evidence="4">SE15195</strain>
    </source>
</reference>
<dbReference type="NCBIfam" id="NF040713">
    <property type="entry name" value="ZapE"/>
    <property type="match status" value="1"/>
</dbReference>
<dbReference type="Gene3D" id="3.40.50.300">
    <property type="entry name" value="P-loop containing nucleotide triphosphate hydrolases"/>
    <property type="match status" value="1"/>
</dbReference>
<dbReference type="GO" id="GO:0005524">
    <property type="term" value="F:ATP binding"/>
    <property type="evidence" value="ECO:0007669"/>
    <property type="project" value="UniProtKB-KW"/>
</dbReference>
<evidence type="ECO:0000313" key="4">
    <source>
        <dbReference type="EMBL" id="USW53352.1"/>
    </source>
</evidence>
<evidence type="ECO:0000256" key="2">
    <source>
        <dbReference type="ARBA" id="ARBA00022741"/>
    </source>
</evidence>
<keyword evidence="3" id="KW-0067">ATP-binding</keyword>
<keyword evidence="2" id="KW-0547">Nucleotide-binding</keyword>
<dbReference type="GO" id="GO:0005739">
    <property type="term" value="C:mitochondrion"/>
    <property type="evidence" value="ECO:0007669"/>
    <property type="project" value="TreeGrafter"/>
</dbReference>
<accession>A0A9Q9AWR0</accession>
<dbReference type="GO" id="GO:0016887">
    <property type="term" value="F:ATP hydrolysis activity"/>
    <property type="evidence" value="ECO:0007669"/>
    <property type="project" value="InterPro"/>
</dbReference>
<dbReference type="InterPro" id="IPR005654">
    <property type="entry name" value="ATPase_AFG1-like"/>
</dbReference>
<keyword evidence="4" id="KW-0378">Hydrolase</keyword>
<organism evidence="4 5">
    <name type="scientific">Septoria linicola</name>
    <dbReference type="NCBI Taxonomy" id="215465"/>
    <lineage>
        <taxon>Eukaryota</taxon>
        <taxon>Fungi</taxon>
        <taxon>Dikarya</taxon>
        <taxon>Ascomycota</taxon>
        <taxon>Pezizomycotina</taxon>
        <taxon>Dothideomycetes</taxon>
        <taxon>Dothideomycetidae</taxon>
        <taxon>Mycosphaerellales</taxon>
        <taxon>Mycosphaerellaceae</taxon>
        <taxon>Septoria</taxon>
    </lineage>
</organism>
<evidence type="ECO:0000256" key="3">
    <source>
        <dbReference type="ARBA" id="ARBA00022840"/>
    </source>
</evidence>
<evidence type="ECO:0000256" key="1">
    <source>
        <dbReference type="ARBA" id="ARBA00010322"/>
    </source>
</evidence>
<dbReference type="Proteomes" id="UP001056384">
    <property type="component" value="Chromosome 5"/>
</dbReference>
<dbReference type="AlphaFoldDB" id="A0A9Q9AWR0"/>